<organism evidence="1 2">
    <name type="scientific">Streptomyces narbonensis</name>
    <dbReference type="NCBI Taxonomy" id="67333"/>
    <lineage>
        <taxon>Bacteria</taxon>
        <taxon>Bacillati</taxon>
        <taxon>Actinomycetota</taxon>
        <taxon>Actinomycetes</taxon>
        <taxon>Kitasatosporales</taxon>
        <taxon>Streptomycetaceae</taxon>
        <taxon>Streptomyces</taxon>
    </lineage>
</organism>
<reference evidence="1 2" key="1">
    <citation type="submission" date="2024-06" db="EMBL/GenBank/DDBJ databases">
        <title>The Natural Products Discovery Center: Release of the First 8490 Sequenced Strains for Exploring Actinobacteria Biosynthetic Diversity.</title>
        <authorList>
            <person name="Kalkreuter E."/>
            <person name="Kautsar S.A."/>
            <person name="Yang D."/>
            <person name="Bader C.D."/>
            <person name="Teijaro C.N."/>
            <person name="Fluegel L."/>
            <person name="Davis C.M."/>
            <person name="Simpson J.R."/>
            <person name="Lauterbach L."/>
            <person name="Steele A.D."/>
            <person name="Gui C."/>
            <person name="Meng S."/>
            <person name="Li G."/>
            <person name="Viehrig K."/>
            <person name="Ye F."/>
            <person name="Su P."/>
            <person name="Kiefer A.F."/>
            <person name="Nichols A."/>
            <person name="Cepeda A.J."/>
            <person name="Yan W."/>
            <person name="Fan B."/>
            <person name="Jiang Y."/>
            <person name="Adhikari A."/>
            <person name="Zheng C.-J."/>
            <person name="Schuster L."/>
            <person name="Cowan T.M."/>
            <person name="Smanski M.J."/>
            <person name="Chevrette M.G."/>
            <person name="De Carvalho L.P.S."/>
            <person name="Shen B."/>
        </authorList>
    </citation>
    <scope>NUCLEOTIDE SEQUENCE [LARGE SCALE GENOMIC DNA]</scope>
    <source>
        <strain evidence="1 2">NPDC045974</strain>
    </source>
</reference>
<keyword evidence="2" id="KW-1185">Reference proteome</keyword>
<gene>
    <name evidence="1" type="ORF">AB0A88_32040</name>
</gene>
<name>A0ABV3CIY2_9ACTN</name>
<accession>A0ABV3CIY2</accession>
<dbReference type="RefSeq" id="WP_358477230.1">
    <property type="nucleotide sequence ID" value="NZ_JBEZAE010000029.1"/>
</dbReference>
<protein>
    <submittedName>
        <fullName evidence="1">Uncharacterized protein</fullName>
    </submittedName>
</protein>
<evidence type="ECO:0000313" key="2">
    <source>
        <dbReference type="Proteomes" id="UP001551329"/>
    </source>
</evidence>
<proteinExistence type="predicted"/>
<dbReference type="EMBL" id="JBEZAE010000029">
    <property type="protein sequence ID" value="MEU7074734.1"/>
    <property type="molecule type" value="Genomic_DNA"/>
</dbReference>
<evidence type="ECO:0000313" key="1">
    <source>
        <dbReference type="EMBL" id="MEU7074734.1"/>
    </source>
</evidence>
<sequence>MPVNRMFALPFWPGRKCTLTGLAANVTLALVGGQLRMGLYASDGVLPTTLIADYGTVSAGLTGIRSITGLSTAVRPVLHYLVIGRQGGLVNLGLTTRVTWDPIVSETTPTITGALNCYYQDGISGALPASFGTPAGLDTAPALSAQLT</sequence>
<dbReference type="Proteomes" id="UP001551329">
    <property type="component" value="Unassembled WGS sequence"/>
</dbReference>
<comment type="caution">
    <text evidence="1">The sequence shown here is derived from an EMBL/GenBank/DDBJ whole genome shotgun (WGS) entry which is preliminary data.</text>
</comment>